<dbReference type="InParanoid" id="U5DMY7"/>
<dbReference type="InterPro" id="IPR003018">
    <property type="entry name" value="GAF"/>
</dbReference>
<dbReference type="Pfam" id="PF01590">
    <property type="entry name" value="GAF"/>
    <property type="match status" value="1"/>
</dbReference>
<dbReference type="SMART" id="SM00091">
    <property type="entry name" value="PAS"/>
    <property type="match status" value="6"/>
</dbReference>
<evidence type="ECO:0000313" key="10">
    <source>
        <dbReference type="Proteomes" id="UP000016960"/>
    </source>
</evidence>
<dbReference type="RefSeq" id="WP_022605834.1">
    <property type="nucleotide sequence ID" value="NZ_ASSJ01000035.1"/>
</dbReference>
<dbReference type="AlphaFoldDB" id="U5DMY7"/>
<evidence type="ECO:0000256" key="5">
    <source>
        <dbReference type="ARBA" id="ARBA00022777"/>
    </source>
</evidence>
<dbReference type="eggNOG" id="COG2203">
    <property type="taxonomic scope" value="Bacteria"/>
</dbReference>
<dbReference type="InterPro" id="IPR011495">
    <property type="entry name" value="Sig_transdc_His_kin_sub2_dim/P"/>
</dbReference>
<dbReference type="SUPFAM" id="SSF55874">
    <property type="entry name" value="ATPase domain of HSP90 chaperone/DNA topoisomerase II/histidine kinase"/>
    <property type="match status" value="1"/>
</dbReference>
<comment type="catalytic activity">
    <reaction evidence="1">
        <text>ATP + protein L-histidine = ADP + protein N-phospho-L-histidine.</text>
        <dbReference type="EC" id="2.7.13.3"/>
    </reaction>
</comment>
<feature type="domain" description="PAC" evidence="8">
    <location>
        <begin position="406"/>
        <end position="458"/>
    </location>
</feature>
<gene>
    <name evidence="9" type="ORF">KR51_00013100</name>
</gene>
<feature type="domain" description="PAS" evidence="7">
    <location>
        <begin position="89"/>
        <end position="159"/>
    </location>
</feature>
<comment type="caution">
    <text evidence="9">The sequence shown here is derived from an EMBL/GenBank/DDBJ whole genome shotgun (WGS) entry which is preliminary data.</text>
</comment>
<dbReference type="InterPro" id="IPR036890">
    <property type="entry name" value="HATPase_C_sf"/>
</dbReference>
<dbReference type="SUPFAM" id="SSF55785">
    <property type="entry name" value="PYP-like sensor domain (PAS domain)"/>
    <property type="match status" value="6"/>
</dbReference>
<dbReference type="PANTHER" id="PTHR43304:SF1">
    <property type="entry name" value="PAC DOMAIN-CONTAINING PROTEIN"/>
    <property type="match status" value="1"/>
</dbReference>
<dbReference type="Gene3D" id="3.30.565.10">
    <property type="entry name" value="Histidine kinase-like ATPase, C-terminal domain"/>
    <property type="match status" value="1"/>
</dbReference>
<dbReference type="EC" id="2.7.13.3" evidence="2"/>
<feature type="domain" description="Histidine kinase" evidence="6">
    <location>
        <begin position="999"/>
        <end position="1193"/>
    </location>
</feature>
<keyword evidence="10" id="KW-1185">Reference proteome</keyword>
<dbReference type="InterPro" id="IPR052162">
    <property type="entry name" value="Sensor_kinase/Photoreceptor"/>
</dbReference>
<dbReference type="NCBIfam" id="TIGR00229">
    <property type="entry name" value="sensory_box"/>
    <property type="match status" value="6"/>
</dbReference>
<dbReference type="SMART" id="SM00065">
    <property type="entry name" value="GAF"/>
    <property type="match status" value="1"/>
</dbReference>
<keyword evidence="3" id="KW-0597">Phosphoprotein</keyword>
<dbReference type="Pfam" id="PF13426">
    <property type="entry name" value="PAS_9"/>
    <property type="match status" value="2"/>
</dbReference>
<feature type="domain" description="PAS" evidence="7">
    <location>
        <begin position="571"/>
        <end position="644"/>
    </location>
</feature>
<dbReference type="Gene3D" id="3.30.450.20">
    <property type="entry name" value="PAS domain"/>
    <property type="match status" value="6"/>
</dbReference>
<dbReference type="InterPro" id="IPR013655">
    <property type="entry name" value="PAS_fold_3"/>
</dbReference>
<dbReference type="SMART" id="SM00086">
    <property type="entry name" value="PAC"/>
    <property type="match status" value="5"/>
</dbReference>
<protein>
    <recommendedName>
        <fullName evidence="2">histidine kinase</fullName>
        <ecNumber evidence="2">2.7.13.3</ecNumber>
    </recommendedName>
</protein>
<keyword evidence="4" id="KW-0808">Transferase</keyword>
<sequence>MNYQHLLDRIAAVARRIPNSPHLRSLQTADSEGTIDPETLRTQLDLDRRRRRLLADELQALVEELPASLGERSSGHSDRDRVEQKLLHEKNLSDTIVDSLPGAFFILAEDNHLLRWNRQLERACGYTSEDIERLDPMVLFAPSERSRLRAHIEAAFACGEASTEATLVGKDGNKSTWFISGRCLDLDGQRCLLGVATDITQRQRAEVERQKLAALVENSTDFIGIADLDGRIEFLNPAGCRLVDAEAASGTIADYLGPNLAKCFDREVLPVVRDRGQWNGETVLRGRGDRQIPVSINAFLIRDCTTGNPLKIATIARDISTSKRVEAELQASDEKCRSVVDGLKEVIFQTDAAGCWTFLNPAWTELTGFDTERNLGRPIAEFVHPDEQTRHRQHFAPLLAAKKDTCRYEIRFHTCSGGDCWLELAARARRNANGAIVGTTGTLNDITERKQAEDRLRAVIDTVPGFVSWVGRDGRYLGVNQRMAQTLNLTPEDLVGQELGFLKTSPSYANFMRDFLASSRQTASQTIATQTNGTARTYLIAAQKYRQGSAAVSVGIDITERKQAELALRESEEKFRQLAENIEQVFWMTDLSRQEAIYVSPAYEQTWGRSLETAYCSPQDWLLYVHPHDRDRVAAALPLQLYGEYDIEYRLQRPNGEVRWIHDRAFPVRDGNGHIYRLAGIAQDITESKRAKEALERRERYLTALVGVQRRLLAAGTNRNLYSEAISILGLVSAASRIHVYENTCDENGCWRAHERAAWHAPDVPPNARPELDYSTLSDDWRSRLLAGEIRQGIVAELPAGERHFFSAEDALAFLVLPLFVNGNFFGSIVFDNCREAREWQPLEVGLLSSAAAAIALAKERQLAQEQLQRQLTAIETTTDGIFIVNAADELQYVNPAYVQMLGYDNTHDLLGTHWCDYYPSEDSDPIATKLRPELLTAGKWSGEIDALHRSGRTFVQELSVTATATGEAIGVCRDISDRKLAECELKASLEEKELLLKEVHHRVKNNLQVISSIFSLQSQAIADPQALALLEDSQNRIGSMALIHEKLYQSARLANIDFSDYIRDLTEHLIASYNANPAWIETDTHIDDVRLTLDSAIPCGLLINELVSNALKHAFPDGRRGRIAIEFRTLEDGNLRLRVEDNGVGLPEGLDSNETNSLGLSLIASLAEQLRGRLQVTNTTGACFEVVFPQPQERRRF</sequence>
<dbReference type="eggNOG" id="COG2202">
    <property type="taxonomic scope" value="Bacteria"/>
</dbReference>
<dbReference type="GO" id="GO:0006355">
    <property type="term" value="P:regulation of DNA-templated transcription"/>
    <property type="evidence" value="ECO:0007669"/>
    <property type="project" value="InterPro"/>
</dbReference>
<dbReference type="OrthoDB" id="415062at2"/>
<dbReference type="InterPro" id="IPR029016">
    <property type="entry name" value="GAF-like_dom_sf"/>
</dbReference>
<name>U5DMY7_9CHRO</name>
<dbReference type="SUPFAM" id="SSF55781">
    <property type="entry name" value="GAF domain-like"/>
    <property type="match status" value="1"/>
</dbReference>
<dbReference type="InterPro" id="IPR013767">
    <property type="entry name" value="PAS_fold"/>
</dbReference>
<dbReference type="Pfam" id="PF07568">
    <property type="entry name" value="HisKA_2"/>
    <property type="match status" value="1"/>
</dbReference>
<dbReference type="Pfam" id="PF08448">
    <property type="entry name" value="PAS_4"/>
    <property type="match status" value="1"/>
</dbReference>
<accession>U5DMY7</accession>
<dbReference type="InterPro" id="IPR001610">
    <property type="entry name" value="PAC"/>
</dbReference>
<dbReference type="InterPro" id="IPR003594">
    <property type="entry name" value="HATPase_dom"/>
</dbReference>
<dbReference type="PROSITE" id="PS50109">
    <property type="entry name" value="HIS_KIN"/>
    <property type="match status" value="1"/>
</dbReference>
<feature type="domain" description="PAS" evidence="7">
    <location>
        <begin position="867"/>
        <end position="904"/>
    </location>
</feature>
<dbReference type="PANTHER" id="PTHR43304">
    <property type="entry name" value="PHYTOCHROME-LIKE PROTEIN CPH1"/>
    <property type="match status" value="1"/>
</dbReference>
<dbReference type="PROSITE" id="PS50113">
    <property type="entry name" value="PAC"/>
    <property type="match status" value="2"/>
</dbReference>
<dbReference type="InterPro" id="IPR035965">
    <property type="entry name" value="PAS-like_dom_sf"/>
</dbReference>
<dbReference type="eggNOG" id="COG2205">
    <property type="taxonomic scope" value="Bacteria"/>
</dbReference>
<evidence type="ECO:0000256" key="1">
    <source>
        <dbReference type="ARBA" id="ARBA00000085"/>
    </source>
</evidence>
<dbReference type="PROSITE" id="PS50112">
    <property type="entry name" value="PAS"/>
    <property type="match status" value="5"/>
</dbReference>
<dbReference type="InterPro" id="IPR000014">
    <property type="entry name" value="PAS"/>
</dbReference>
<dbReference type="Pfam" id="PF00989">
    <property type="entry name" value="PAS"/>
    <property type="match status" value="2"/>
</dbReference>
<feature type="domain" description="PAC" evidence="8">
    <location>
        <begin position="645"/>
        <end position="697"/>
    </location>
</feature>
<evidence type="ECO:0000313" key="9">
    <source>
        <dbReference type="EMBL" id="ERN41979.1"/>
    </source>
</evidence>
<dbReference type="CDD" id="cd00130">
    <property type="entry name" value="PAS"/>
    <property type="match status" value="5"/>
</dbReference>
<dbReference type="Gene3D" id="3.30.450.40">
    <property type="match status" value="1"/>
</dbReference>
<evidence type="ECO:0000259" key="6">
    <source>
        <dbReference type="PROSITE" id="PS50109"/>
    </source>
</evidence>
<dbReference type="EMBL" id="ASSJ01000035">
    <property type="protein sequence ID" value="ERN41979.1"/>
    <property type="molecule type" value="Genomic_DNA"/>
</dbReference>
<dbReference type="GO" id="GO:0004673">
    <property type="term" value="F:protein histidine kinase activity"/>
    <property type="evidence" value="ECO:0007669"/>
    <property type="project" value="UniProtKB-EC"/>
</dbReference>
<dbReference type="Pfam" id="PF08447">
    <property type="entry name" value="PAS_3"/>
    <property type="match status" value="1"/>
</dbReference>
<dbReference type="Proteomes" id="UP000016960">
    <property type="component" value="Unassembled WGS sequence"/>
</dbReference>
<evidence type="ECO:0000256" key="2">
    <source>
        <dbReference type="ARBA" id="ARBA00012438"/>
    </source>
</evidence>
<organism evidence="9 10">
    <name type="scientific">Rubidibacter lacunae KORDI 51-2</name>
    <dbReference type="NCBI Taxonomy" id="582515"/>
    <lineage>
        <taxon>Bacteria</taxon>
        <taxon>Bacillati</taxon>
        <taxon>Cyanobacteriota</taxon>
        <taxon>Cyanophyceae</taxon>
        <taxon>Oscillatoriophycideae</taxon>
        <taxon>Chroococcales</taxon>
        <taxon>Aphanothecaceae</taxon>
        <taxon>Rubidibacter</taxon>
    </lineage>
</organism>
<dbReference type="InterPro" id="IPR005467">
    <property type="entry name" value="His_kinase_dom"/>
</dbReference>
<dbReference type="SMART" id="SM00387">
    <property type="entry name" value="HATPase_c"/>
    <property type="match status" value="1"/>
</dbReference>
<evidence type="ECO:0000259" key="8">
    <source>
        <dbReference type="PROSITE" id="PS50113"/>
    </source>
</evidence>
<dbReference type="STRING" id="582515.KR51_00013100"/>
<evidence type="ECO:0000256" key="3">
    <source>
        <dbReference type="ARBA" id="ARBA00022553"/>
    </source>
</evidence>
<evidence type="ECO:0000256" key="4">
    <source>
        <dbReference type="ARBA" id="ARBA00022679"/>
    </source>
</evidence>
<dbReference type="Pfam" id="PF02518">
    <property type="entry name" value="HATPase_c"/>
    <property type="match status" value="1"/>
</dbReference>
<evidence type="ECO:0000259" key="7">
    <source>
        <dbReference type="PROSITE" id="PS50112"/>
    </source>
</evidence>
<proteinExistence type="predicted"/>
<dbReference type="InterPro" id="IPR013656">
    <property type="entry name" value="PAS_4"/>
</dbReference>
<dbReference type="InterPro" id="IPR000700">
    <property type="entry name" value="PAS-assoc_C"/>
</dbReference>
<feature type="domain" description="PAS" evidence="7">
    <location>
        <begin position="452"/>
        <end position="499"/>
    </location>
</feature>
<feature type="domain" description="PAS" evidence="7">
    <location>
        <begin position="332"/>
        <end position="402"/>
    </location>
</feature>
<keyword evidence="5" id="KW-0418">Kinase</keyword>
<dbReference type="eggNOG" id="COG3920">
    <property type="taxonomic scope" value="Bacteria"/>
</dbReference>
<reference evidence="9 10" key="1">
    <citation type="submission" date="2013-05" db="EMBL/GenBank/DDBJ databases">
        <title>Draft genome sequence of Rubidibacter lacunae KORDI 51-2.</title>
        <authorList>
            <person name="Choi D.H."/>
            <person name="Noh J.H."/>
            <person name="Kwon K.-K."/>
            <person name="Lee J.-H."/>
            <person name="Ryu J.-Y."/>
        </authorList>
    </citation>
    <scope>NUCLEOTIDE SEQUENCE [LARGE SCALE GENOMIC DNA]</scope>
    <source>
        <strain evidence="9 10">KORDI 51-2</strain>
    </source>
</reference>